<protein>
    <recommendedName>
        <fullName evidence="1">N-acetyltransferase domain-containing protein</fullName>
    </recommendedName>
</protein>
<reference evidence="2" key="2">
    <citation type="submission" date="2021-08" db="EMBL/GenBank/DDBJ databases">
        <authorList>
            <person name="Tani A."/>
            <person name="Ola A."/>
            <person name="Ogura Y."/>
            <person name="Katsura K."/>
            <person name="Hayashi T."/>
        </authorList>
    </citation>
    <scope>NUCLEOTIDE SEQUENCE</scope>
    <source>
        <strain evidence="2">JCM 32048</strain>
    </source>
</reference>
<dbReference type="InterPro" id="IPR016181">
    <property type="entry name" value="Acyl_CoA_acyltransferase"/>
</dbReference>
<dbReference type="InterPro" id="IPR041496">
    <property type="entry name" value="YitH/HolE_GNAT"/>
</dbReference>
<reference evidence="2" key="1">
    <citation type="journal article" date="2016" name="Front. Microbiol.">
        <title>Genome Sequence of the Piezophilic, Mesophilic Sulfate-Reducing Bacterium Desulfovibrio indicus J2T.</title>
        <authorList>
            <person name="Cao J."/>
            <person name="Maignien L."/>
            <person name="Shao Z."/>
            <person name="Alain K."/>
            <person name="Jebbar M."/>
        </authorList>
    </citation>
    <scope>NUCLEOTIDE SEQUENCE</scope>
    <source>
        <strain evidence="2">JCM 32048</strain>
    </source>
</reference>
<dbReference type="PROSITE" id="PS51186">
    <property type="entry name" value="GNAT"/>
    <property type="match status" value="1"/>
</dbReference>
<dbReference type="Gene3D" id="3.40.630.30">
    <property type="match status" value="1"/>
</dbReference>
<dbReference type="AlphaFoldDB" id="A0AA37HAL4"/>
<dbReference type="Gene3D" id="3.40.630.90">
    <property type="match status" value="1"/>
</dbReference>
<dbReference type="SUPFAM" id="SSF55729">
    <property type="entry name" value="Acyl-CoA N-acyltransferases (Nat)"/>
    <property type="match status" value="1"/>
</dbReference>
<dbReference type="EMBL" id="BPQJ01000010">
    <property type="protein sequence ID" value="GJD62375.1"/>
    <property type="molecule type" value="Genomic_DNA"/>
</dbReference>
<evidence type="ECO:0000313" key="3">
    <source>
        <dbReference type="Proteomes" id="UP001055286"/>
    </source>
</evidence>
<proteinExistence type="predicted"/>
<comment type="caution">
    <text evidence="2">The sequence shown here is derived from an EMBL/GenBank/DDBJ whole genome shotgun (WGS) entry which is preliminary data.</text>
</comment>
<dbReference type="InterPro" id="IPR052729">
    <property type="entry name" value="Acyl/Acetyltrans_Enzymes"/>
</dbReference>
<dbReference type="Pfam" id="PF00583">
    <property type="entry name" value="Acetyltransf_1"/>
    <property type="match status" value="1"/>
</dbReference>
<keyword evidence="3" id="KW-1185">Reference proteome</keyword>
<accession>A0AA37HAL4</accession>
<dbReference type="PANTHER" id="PTHR47237">
    <property type="entry name" value="SLL0310 PROTEIN"/>
    <property type="match status" value="1"/>
</dbReference>
<organism evidence="2 3">
    <name type="scientific">Methylobacterium frigidaeris</name>
    <dbReference type="NCBI Taxonomy" id="2038277"/>
    <lineage>
        <taxon>Bacteria</taxon>
        <taxon>Pseudomonadati</taxon>
        <taxon>Pseudomonadota</taxon>
        <taxon>Alphaproteobacteria</taxon>
        <taxon>Hyphomicrobiales</taxon>
        <taxon>Methylobacteriaceae</taxon>
        <taxon>Methylobacterium</taxon>
    </lineage>
</organism>
<evidence type="ECO:0000259" key="1">
    <source>
        <dbReference type="PROSITE" id="PS51186"/>
    </source>
</evidence>
<dbReference type="GO" id="GO:0016747">
    <property type="term" value="F:acyltransferase activity, transferring groups other than amino-acyl groups"/>
    <property type="evidence" value="ECO:0007669"/>
    <property type="project" value="InterPro"/>
</dbReference>
<feature type="domain" description="N-acetyltransferase" evidence="1">
    <location>
        <begin position="15"/>
        <end position="148"/>
    </location>
</feature>
<dbReference type="Proteomes" id="UP001055286">
    <property type="component" value="Unassembled WGS sequence"/>
</dbReference>
<name>A0AA37HAL4_9HYPH</name>
<sequence length="295" mass="31492">MTTPPNTMRLKSFDLATQDIASVDVEALHALSLGVEWPHRPGDWDALRALGHGFVALDEIGRVFSSAMWFPHGEDCATIGMVITSPRLQTHGGGRWMMDRILQQCGDRRLILNSTRAAYRLYVSLGFEPQATVYQCQGYATPDAAPVAGLADAVEAIAPTDLGEVAALDGAAFGAPRPLLMAHLAPTAEIRGLRRDGRLVGYGMRRPFGRGVVIGPVVAESEAEAVTLVAALLAGLDGQFVRLDTRQETGALRTFLEAAGLRLFDTVRTLTRGGALPKVEPGRPGVYGLAAHALS</sequence>
<dbReference type="PANTHER" id="PTHR47237:SF2">
    <property type="entry name" value="BLL4206 PROTEIN"/>
    <property type="match status" value="1"/>
</dbReference>
<dbReference type="Pfam" id="PF18014">
    <property type="entry name" value="Acetyltransf_18"/>
    <property type="match status" value="1"/>
</dbReference>
<dbReference type="RefSeq" id="WP_309296447.1">
    <property type="nucleotide sequence ID" value="NZ_BPQJ01000010.1"/>
</dbReference>
<dbReference type="InterPro" id="IPR000182">
    <property type="entry name" value="GNAT_dom"/>
</dbReference>
<evidence type="ECO:0000313" key="2">
    <source>
        <dbReference type="EMBL" id="GJD62375.1"/>
    </source>
</evidence>
<gene>
    <name evidence="2" type="ORF">MPEAHAMD_2528</name>
</gene>